<dbReference type="AlphaFoldDB" id="A0A7E4V4T1"/>
<keyword evidence="1" id="KW-1133">Transmembrane helix</keyword>
<feature type="transmembrane region" description="Helical" evidence="1">
    <location>
        <begin position="197"/>
        <end position="216"/>
    </location>
</feature>
<dbReference type="InterPro" id="IPR008574">
    <property type="entry name" value="Nematodes_ZYG-11_interact"/>
</dbReference>
<evidence type="ECO:0000256" key="1">
    <source>
        <dbReference type="SAM" id="Phobius"/>
    </source>
</evidence>
<evidence type="ECO:0000313" key="3">
    <source>
        <dbReference type="WBParaSite" id="Pan_g16066.t1"/>
    </source>
</evidence>
<organism evidence="2 3">
    <name type="scientific">Panagrellus redivivus</name>
    <name type="common">Microworm</name>
    <dbReference type="NCBI Taxonomy" id="6233"/>
    <lineage>
        <taxon>Eukaryota</taxon>
        <taxon>Metazoa</taxon>
        <taxon>Ecdysozoa</taxon>
        <taxon>Nematoda</taxon>
        <taxon>Chromadorea</taxon>
        <taxon>Rhabditida</taxon>
        <taxon>Tylenchina</taxon>
        <taxon>Panagrolaimomorpha</taxon>
        <taxon>Panagrolaimoidea</taxon>
        <taxon>Panagrolaimidae</taxon>
        <taxon>Panagrellus</taxon>
    </lineage>
</organism>
<keyword evidence="1" id="KW-0472">Membrane</keyword>
<sequence>MAEPIVKTITQYRGEFEETYEGLRKRATAFQGVAKDELVKYQEKLAQLQPQINAQRDELIQVLQDVNAPVEEGAPAKLMEALLWTATIQFGYHLAFLFIGGALSGLVGVVFDTYPAIFLAYLLIPIAAILHIKANNDSDVTTRFKILSIAAVEGILTGFLFSNRYLASWQPAPFISTAVLAAAAPIVAEKVGNARTAFIGGTVGAALGVQLVLGLLSGNLGFAYLLLSVLYAGIGFATVQFYLKYSANDTAKAAYYVQLGYFFASILVQALVFFLFGIPADAVAATRNAEAEAEAARAAAAPIPRK</sequence>
<keyword evidence="2" id="KW-1185">Reference proteome</keyword>
<feature type="transmembrane region" description="Helical" evidence="1">
    <location>
        <begin position="222"/>
        <end position="243"/>
    </location>
</feature>
<dbReference type="WBParaSite" id="Pan_g16066.t1">
    <property type="protein sequence ID" value="Pan_g16066.t1"/>
    <property type="gene ID" value="Pan_g16066"/>
</dbReference>
<accession>A0A7E4V4T1</accession>
<keyword evidence="1" id="KW-0812">Transmembrane</keyword>
<name>A0A7E4V4T1_PANRE</name>
<dbReference type="PANTHER" id="PTHR31176:SF1">
    <property type="entry name" value="MFS DOMAIN-CONTAINING PROTEIN-RELATED"/>
    <property type="match status" value="1"/>
</dbReference>
<dbReference type="Proteomes" id="UP000492821">
    <property type="component" value="Unassembled WGS sequence"/>
</dbReference>
<protein>
    <submittedName>
        <fullName evidence="3">DUF4203 domain-containing protein</fullName>
    </submittedName>
</protein>
<feature type="transmembrane region" description="Helical" evidence="1">
    <location>
        <begin position="144"/>
        <end position="162"/>
    </location>
</feature>
<dbReference type="PANTHER" id="PTHR31176">
    <property type="entry name" value="MFS DOMAIN-CONTAINING PROTEIN-RELATED"/>
    <property type="match status" value="1"/>
</dbReference>
<feature type="transmembrane region" description="Helical" evidence="1">
    <location>
        <begin position="255"/>
        <end position="278"/>
    </location>
</feature>
<evidence type="ECO:0000313" key="2">
    <source>
        <dbReference type="Proteomes" id="UP000492821"/>
    </source>
</evidence>
<reference evidence="3" key="2">
    <citation type="submission" date="2020-10" db="UniProtKB">
        <authorList>
            <consortium name="WormBaseParasite"/>
        </authorList>
    </citation>
    <scope>IDENTIFICATION</scope>
</reference>
<dbReference type="Pfam" id="PF05884">
    <property type="entry name" value="ZYG-11_interact"/>
    <property type="match status" value="1"/>
</dbReference>
<reference evidence="2" key="1">
    <citation type="journal article" date="2013" name="Genetics">
        <title>The draft genome and transcriptome of Panagrellus redivivus are shaped by the harsh demands of a free-living lifestyle.</title>
        <authorList>
            <person name="Srinivasan J."/>
            <person name="Dillman A.R."/>
            <person name="Macchietto M.G."/>
            <person name="Heikkinen L."/>
            <person name="Lakso M."/>
            <person name="Fracchia K.M."/>
            <person name="Antoshechkin I."/>
            <person name="Mortazavi A."/>
            <person name="Wong G."/>
            <person name="Sternberg P.W."/>
        </authorList>
    </citation>
    <scope>NUCLEOTIDE SEQUENCE [LARGE SCALE GENOMIC DNA]</scope>
    <source>
        <strain evidence="2">MT8872</strain>
    </source>
</reference>
<feature type="transmembrane region" description="Helical" evidence="1">
    <location>
        <begin position="81"/>
        <end position="107"/>
    </location>
</feature>
<proteinExistence type="predicted"/>
<feature type="transmembrane region" description="Helical" evidence="1">
    <location>
        <begin position="113"/>
        <end position="132"/>
    </location>
</feature>
<feature type="transmembrane region" description="Helical" evidence="1">
    <location>
        <begin position="168"/>
        <end position="188"/>
    </location>
</feature>